<keyword evidence="2" id="KW-0418">Kinase</keyword>
<keyword evidence="1" id="KW-0812">Transmembrane</keyword>
<protein>
    <submittedName>
        <fullName evidence="2">Protein kinase, core</fullName>
    </submittedName>
</protein>
<keyword evidence="2" id="KW-0808">Transferase</keyword>
<reference evidence="2 3" key="1">
    <citation type="journal article" date="2013" name="BMC Genomics">
        <title>Comparative genomics of parasitic silkworm microsporidia reveal an association between genome expansion and host adaptation.</title>
        <authorList>
            <person name="Pan G."/>
            <person name="Xu J."/>
            <person name="Li T."/>
            <person name="Xia Q."/>
            <person name="Liu S.L."/>
            <person name="Zhang G."/>
            <person name="Li S."/>
            <person name="Li C."/>
            <person name="Liu H."/>
            <person name="Yang L."/>
            <person name="Liu T."/>
            <person name="Zhang X."/>
            <person name="Wu Z."/>
            <person name="Fan W."/>
            <person name="Dang X."/>
            <person name="Xiang H."/>
            <person name="Tao M."/>
            <person name="Li Y."/>
            <person name="Hu J."/>
            <person name="Li Z."/>
            <person name="Lin L."/>
            <person name="Luo J."/>
            <person name="Geng L."/>
            <person name="Wang L."/>
            <person name="Long M."/>
            <person name="Wan Y."/>
            <person name="He N."/>
            <person name="Zhang Z."/>
            <person name="Lu C."/>
            <person name="Keeling P.J."/>
            <person name="Wang J."/>
            <person name="Xiang Z."/>
            <person name="Zhou Z."/>
        </authorList>
    </citation>
    <scope>NUCLEOTIDE SEQUENCE [LARGE SCALE GENOMIC DNA]</scope>
    <source>
        <strain evidence="3">CQ1 / CVCC 102059</strain>
    </source>
</reference>
<sequence length="63" mass="7216">MPLIYIKPTYPLVFHIYLIILLLLTPPLTLSYHKLNKTFSFNILSLTLLHSSSVSQHSFANSN</sequence>
<dbReference type="AlphaFoldDB" id="R0M9S2"/>
<dbReference type="GO" id="GO:0016301">
    <property type="term" value="F:kinase activity"/>
    <property type="evidence" value="ECO:0007669"/>
    <property type="project" value="UniProtKB-KW"/>
</dbReference>
<dbReference type="EMBL" id="KB908924">
    <property type="protein sequence ID" value="EOB14729.1"/>
    <property type="molecule type" value="Genomic_DNA"/>
</dbReference>
<evidence type="ECO:0000313" key="3">
    <source>
        <dbReference type="Proteomes" id="UP000016927"/>
    </source>
</evidence>
<keyword evidence="1" id="KW-0472">Membrane</keyword>
<keyword evidence="1" id="KW-1133">Transmembrane helix</keyword>
<dbReference type="HOGENOM" id="CLU_2886364_0_0_1"/>
<accession>R0M9S2</accession>
<dbReference type="VEuPathDB" id="MicrosporidiaDB:NBO_16g0015"/>
<organism evidence="2 3">
    <name type="scientific">Nosema bombycis (strain CQ1 / CVCC 102059)</name>
    <name type="common">Microsporidian parasite</name>
    <name type="synonym">Pebrine of silkworm</name>
    <dbReference type="NCBI Taxonomy" id="578461"/>
    <lineage>
        <taxon>Eukaryota</taxon>
        <taxon>Fungi</taxon>
        <taxon>Fungi incertae sedis</taxon>
        <taxon>Microsporidia</taxon>
        <taxon>Nosematidae</taxon>
        <taxon>Nosema</taxon>
    </lineage>
</organism>
<dbReference type="Proteomes" id="UP000016927">
    <property type="component" value="Unassembled WGS sequence"/>
</dbReference>
<name>R0M9S2_NOSB1</name>
<keyword evidence="3" id="KW-1185">Reference proteome</keyword>
<gene>
    <name evidence="2" type="ORF">NBO_16g0015</name>
</gene>
<evidence type="ECO:0000256" key="1">
    <source>
        <dbReference type="SAM" id="Phobius"/>
    </source>
</evidence>
<feature type="transmembrane region" description="Helical" evidence="1">
    <location>
        <begin position="12"/>
        <end position="32"/>
    </location>
</feature>
<proteinExistence type="predicted"/>
<evidence type="ECO:0000313" key="2">
    <source>
        <dbReference type="EMBL" id="EOB14729.1"/>
    </source>
</evidence>